<evidence type="ECO:0000256" key="1">
    <source>
        <dbReference type="SAM" id="MobiDB-lite"/>
    </source>
</evidence>
<dbReference type="Proteomes" id="UP001597182">
    <property type="component" value="Unassembled WGS sequence"/>
</dbReference>
<feature type="region of interest" description="Disordered" evidence="1">
    <location>
        <begin position="48"/>
        <end position="78"/>
    </location>
</feature>
<sequence>MDQDEQRPPSLRELAMAGFNGTARRYERLQPERVSDDELVARLLRALRGGQDDDQDHDEPEQPAQPQPAAGWALNGPGIEGSLRAALGVNTMEEN</sequence>
<evidence type="ECO:0008006" key="4">
    <source>
        <dbReference type="Google" id="ProtNLM"/>
    </source>
</evidence>
<evidence type="ECO:0000313" key="3">
    <source>
        <dbReference type="Proteomes" id="UP001597182"/>
    </source>
</evidence>
<organism evidence="2 3">
    <name type="scientific">Pseudonocardia benzenivorans</name>
    <dbReference type="NCBI Taxonomy" id="228005"/>
    <lineage>
        <taxon>Bacteria</taxon>
        <taxon>Bacillati</taxon>
        <taxon>Actinomycetota</taxon>
        <taxon>Actinomycetes</taxon>
        <taxon>Pseudonocardiales</taxon>
        <taxon>Pseudonocardiaceae</taxon>
        <taxon>Pseudonocardia</taxon>
    </lineage>
</organism>
<accession>A0ABW3VEI9</accession>
<name>A0ABW3VEI9_9PSEU</name>
<gene>
    <name evidence="2" type="ORF">ACFQ34_09650</name>
</gene>
<dbReference type="RefSeq" id="WP_346093747.1">
    <property type="nucleotide sequence ID" value="NZ_BAABKS010000081.1"/>
</dbReference>
<dbReference type="EMBL" id="JBHTMB010000065">
    <property type="protein sequence ID" value="MFD1233544.1"/>
    <property type="molecule type" value="Genomic_DNA"/>
</dbReference>
<proteinExistence type="predicted"/>
<feature type="compositionally biased region" description="Acidic residues" evidence="1">
    <location>
        <begin position="52"/>
        <end position="61"/>
    </location>
</feature>
<evidence type="ECO:0000313" key="2">
    <source>
        <dbReference type="EMBL" id="MFD1233544.1"/>
    </source>
</evidence>
<protein>
    <recommendedName>
        <fullName evidence="4">Anti-sigma factor NepR domain-containing protein</fullName>
    </recommendedName>
</protein>
<keyword evidence="3" id="KW-1185">Reference proteome</keyword>
<comment type="caution">
    <text evidence="2">The sequence shown here is derived from an EMBL/GenBank/DDBJ whole genome shotgun (WGS) entry which is preliminary data.</text>
</comment>
<reference evidence="3" key="1">
    <citation type="journal article" date="2019" name="Int. J. Syst. Evol. Microbiol.">
        <title>The Global Catalogue of Microorganisms (GCM) 10K type strain sequencing project: providing services to taxonomists for standard genome sequencing and annotation.</title>
        <authorList>
            <consortium name="The Broad Institute Genomics Platform"/>
            <consortium name="The Broad Institute Genome Sequencing Center for Infectious Disease"/>
            <person name="Wu L."/>
            <person name="Ma J."/>
        </authorList>
    </citation>
    <scope>NUCLEOTIDE SEQUENCE [LARGE SCALE GENOMIC DNA]</scope>
    <source>
        <strain evidence="3">CCUG 49018</strain>
    </source>
</reference>